<dbReference type="Gene3D" id="2.60.40.10">
    <property type="entry name" value="Immunoglobulins"/>
    <property type="match status" value="2"/>
</dbReference>
<evidence type="ECO:0000313" key="2">
    <source>
        <dbReference type="Proteomes" id="UP000822152"/>
    </source>
</evidence>
<dbReference type="RefSeq" id="WP_173743921.1">
    <property type="nucleotide sequence ID" value="NZ_JAAIPF010000029.1"/>
</dbReference>
<comment type="caution">
    <text evidence="1">The sequence shown here is derived from an EMBL/GenBank/DDBJ whole genome shotgun (WGS) entry which is preliminary data.</text>
</comment>
<protein>
    <submittedName>
        <fullName evidence="1">Fibronectin type III domain-containing protein</fullName>
    </submittedName>
</protein>
<organism evidence="1 2">
    <name type="scientific">Blautia wexlerae</name>
    <dbReference type="NCBI Taxonomy" id="418240"/>
    <lineage>
        <taxon>Bacteria</taxon>
        <taxon>Bacillati</taxon>
        <taxon>Bacillota</taxon>
        <taxon>Clostridia</taxon>
        <taxon>Lachnospirales</taxon>
        <taxon>Lachnospiraceae</taxon>
        <taxon>Blautia</taxon>
    </lineage>
</organism>
<accession>A0ABX2GSE8</accession>
<name>A0ABX2GSE8_9FIRM</name>
<sequence length="400" mass="45503">MKENCIRKYSVSVLMAVLLIFAICLLSAKPVCTFAASDAPGRVKLQKVTTPAYGQVKITWKKATNATVYYIYYKEATAGKWKKLASVKSDKTGYTHKASAKYPLTNGKTYSYTVKAYNSISKKTGAYDKKGRMVQILPETVKLKTANVNADQISVDLTWNRAKGCDSYDIYRRTYRSAWKMVARVKGNALKYTDPAPRRGWANYYTVCGYDSRTDTRGNRSNIISAVLDSPVFTFPTVRAAYVDVLRGIQAGDSRDLFEGLQDVGTNIEYFVYDINKDGIPELIVGCDRIWDEEDKSYIRKFCQVYECIKTSNGYQTKKQGTYLWDPQLCTKGNYLFENYYWYSKAVNLKHICFIENGTFKKYGEILQYTVGSKELKDFDARNPMPVWTKVTDTSALNGL</sequence>
<dbReference type="EMBL" id="JAAIPF010000029">
    <property type="protein sequence ID" value="NSF74565.1"/>
    <property type="molecule type" value="Genomic_DNA"/>
</dbReference>
<dbReference type="InterPro" id="IPR036116">
    <property type="entry name" value="FN3_sf"/>
</dbReference>
<dbReference type="InterPro" id="IPR013783">
    <property type="entry name" value="Ig-like_fold"/>
</dbReference>
<dbReference type="SUPFAM" id="SSF49265">
    <property type="entry name" value="Fibronectin type III"/>
    <property type="match status" value="1"/>
</dbReference>
<dbReference type="InterPro" id="IPR003961">
    <property type="entry name" value="FN3_dom"/>
</dbReference>
<evidence type="ECO:0000313" key="1">
    <source>
        <dbReference type="EMBL" id="NSF74565.1"/>
    </source>
</evidence>
<dbReference type="CDD" id="cd00063">
    <property type="entry name" value="FN3"/>
    <property type="match status" value="1"/>
</dbReference>
<reference evidence="1 2" key="1">
    <citation type="journal article" date="2020" name="Cell Host Microbe">
        <title>Functional and Genomic Variation between Human-Derived Isolates of Lachnospiraceae Reveals Inter- and Intra-Species Diversity.</title>
        <authorList>
            <person name="Sorbara M.T."/>
            <person name="Littmann E.R."/>
            <person name="Fontana E."/>
            <person name="Moody T.U."/>
            <person name="Kohout C.E."/>
            <person name="Gjonbalaj M."/>
            <person name="Eaton V."/>
            <person name="Seok R."/>
            <person name="Leiner I.M."/>
            <person name="Pamer E.G."/>
        </authorList>
    </citation>
    <scope>NUCLEOTIDE SEQUENCE [LARGE SCALE GENOMIC DNA]</scope>
    <source>
        <strain evidence="1 2">MSK.20.11</strain>
    </source>
</reference>
<keyword evidence="2" id="KW-1185">Reference proteome</keyword>
<gene>
    <name evidence="1" type="ORF">G4952_12275</name>
</gene>
<proteinExistence type="predicted"/>
<dbReference type="Proteomes" id="UP000822152">
    <property type="component" value="Unassembled WGS sequence"/>
</dbReference>